<dbReference type="AlphaFoldDB" id="A0A2S3W2Q8"/>
<organism evidence="1 2">
    <name type="scientific">Novacetimonas maltaceti</name>
    <dbReference type="NCBI Taxonomy" id="1203393"/>
    <lineage>
        <taxon>Bacteria</taxon>
        <taxon>Pseudomonadati</taxon>
        <taxon>Pseudomonadota</taxon>
        <taxon>Alphaproteobacteria</taxon>
        <taxon>Acetobacterales</taxon>
        <taxon>Acetobacteraceae</taxon>
        <taxon>Novacetimonas</taxon>
    </lineage>
</organism>
<name>A0A2S3W2Q8_9PROT</name>
<accession>A0A2S3W2Q8</accession>
<dbReference type="EMBL" id="POTC01000011">
    <property type="protein sequence ID" value="POF63175.1"/>
    <property type="molecule type" value="Genomic_DNA"/>
</dbReference>
<dbReference type="Proteomes" id="UP000237344">
    <property type="component" value="Unassembled WGS sequence"/>
</dbReference>
<keyword evidence="2" id="KW-1185">Reference proteome</keyword>
<gene>
    <name evidence="1" type="ORF">KMAL_12610</name>
</gene>
<protein>
    <submittedName>
        <fullName evidence="1">Uncharacterized protein</fullName>
    </submittedName>
</protein>
<sequence length="195" mass="21507">MHGAGHAMSVHQLWRALVGNEDWQPRSWGAGWPFLAVVRPVRLGRERPQGDNIASTPGLHGHGNRPVRYLSKSRKYLVTGHMTHGRSSLSRIFTKNPVLFSRHSLGNGLLRNCWLPLVYALLLPGCAASRDTVSSPATETLGRYASVAPFYRALFTARCAVPLLPPRTGDGVFDRMGTGVTEDVVPTLRYVTLHM</sequence>
<comment type="caution">
    <text evidence="1">The sequence shown here is derived from an EMBL/GenBank/DDBJ whole genome shotgun (WGS) entry which is preliminary data.</text>
</comment>
<evidence type="ECO:0000313" key="2">
    <source>
        <dbReference type="Proteomes" id="UP000237344"/>
    </source>
</evidence>
<evidence type="ECO:0000313" key="1">
    <source>
        <dbReference type="EMBL" id="POF63175.1"/>
    </source>
</evidence>
<proteinExistence type="predicted"/>
<reference evidence="1 2" key="1">
    <citation type="submission" date="2018-01" db="EMBL/GenBank/DDBJ databases">
        <title>Draft Genome Sequence of Komagataeibacter maltaceti LMG 1529, a Vinegar Producing Acetic Acid Bacterium Isolated from Malt Vinegar Brewery Acetifiers.</title>
        <authorList>
            <person name="Zhang Q."/>
            <person name="Hollensteiner J."/>
            <person name="Poehlein A."/>
            <person name="Daniel R."/>
        </authorList>
    </citation>
    <scope>NUCLEOTIDE SEQUENCE [LARGE SCALE GENOMIC DNA]</scope>
    <source>
        <strain evidence="1 2">LMG 1529</strain>
    </source>
</reference>